<evidence type="ECO:0000256" key="3">
    <source>
        <dbReference type="ARBA" id="ARBA00010136"/>
    </source>
</evidence>
<dbReference type="OrthoDB" id="9814383at2"/>
<dbReference type="Gene3D" id="2.60.40.1730">
    <property type="entry name" value="tricorn interacting facor f3 domain"/>
    <property type="match status" value="1"/>
</dbReference>
<dbReference type="GO" id="GO:0005737">
    <property type="term" value="C:cytoplasm"/>
    <property type="evidence" value="ECO:0007669"/>
    <property type="project" value="TreeGrafter"/>
</dbReference>
<dbReference type="RefSeq" id="WP_126626477.1">
    <property type="nucleotide sequence ID" value="NZ_BIFT01000001.1"/>
</dbReference>
<comment type="cofactor">
    <cofactor evidence="2">
        <name>Zn(2+)</name>
        <dbReference type="ChEBI" id="CHEBI:29105"/>
    </cofactor>
</comment>
<evidence type="ECO:0000256" key="6">
    <source>
        <dbReference type="ARBA" id="ARBA00022438"/>
    </source>
</evidence>
<keyword evidence="10" id="KW-0862">Zinc</keyword>
<evidence type="ECO:0000256" key="2">
    <source>
        <dbReference type="ARBA" id="ARBA00001947"/>
    </source>
</evidence>
<dbReference type="GO" id="GO:0006508">
    <property type="term" value="P:proteolysis"/>
    <property type="evidence" value="ECO:0007669"/>
    <property type="project" value="UniProtKB-KW"/>
</dbReference>
<comment type="similarity">
    <text evidence="3">Belongs to the peptidase M1 family.</text>
</comment>
<evidence type="ECO:0000256" key="14">
    <source>
        <dbReference type="SAM" id="Coils"/>
    </source>
</evidence>
<evidence type="ECO:0000256" key="13">
    <source>
        <dbReference type="ARBA" id="ARBA00031533"/>
    </source>
</evidence>
<dbReference type="PRINTS" id="PR00756">
    <property type="entry name" value="ALADIPTASE"/>
</dbReference>
<evidence type="ECO:0000256" key="9">
    <source>
        <dbReference type="ARBA" id="ARBA00022801"/>
    </source>
</evidence>
<keyword evidence="9" id="KW-0378">Hydrolase</keyword>
<proteinExistence type="inferred from homology"/>
<evidence type="ECO:0000256" key="7">
    <source>
        <dbReference type="ARBA" id="ARBA00022670"/>
    </source>
</evidence>
<dbReference type="InterPro" id="IPR042097">
    <property type="entry name" value="Aminopeptidase_N-like_N_sf"/>
</dbReference>
<dbReference type="SUPFAM" id="SSF63737">
    <property type="entry name" value="Leukotriene A4 hydrolase N-terminal domain"/>
    <property type="match status" value="1"/>
</dbReference>
<dbReference type="InterPro" id="IPR014782">
    <property type="entry name" value="Peptidase_M1_dom"/>
</dbReference>
<dbReference type="PANTHER" id="PTHR11533:SF174">
    <property type="entry name" value="PUROMYCIN-SENSITIVE AMINOPEPTIDASE-RELATED"/>
    <property type="match status" value="1"/>
</dbReference>
<keyword evidence="8" id="KW-0479">Metal-binding</keyword>
<keyword evidence="14" id="KW-0175">Coiled coil</keyword>
<evidence type="ECO:0000256" key="4">
    <source>
        <dbReference type="ARBA" id="ARBA00012564"/>
    </source>
</evidence>
<keyword evidence="7" id="KW-0645">Protease</keyword>
<dbReference type="SUPFAM" id="SSF55486">
    <property type="entry name" value="Metalloproteases ('zincins'), catalytic domain"/>
    <property type="match status" value="1"/>
</dbReference>
<keyword evidence="11" id="KW-0482">Metalloprotease</keyword>
<evidence type="ECO:0000256" key="8">
    <source>
        <dbReference type="ARBA" id="ARBA00022723"/>
    </source>
</evidence>
<comment type="catalytic activity">
    <reaction evidence="1">
        <text>Release of an N-terminal amino acid, Xaa-|-Yaa- from a peptide, amide or arylamide. Xaa is preferably Ala, but may be most amino acids including Pro (slow action). When a terminal hydrophobic residue is followed by a prolyl residue, the two may be released as an intact Xaa-Pro dipeptide.</text>
        <dbReference type="EC" id="3.4.11.2"/>
    </reaction>
</comment>
<organism evidence="17 18">
    <name type="scientific">Dictyobacter alpinus</name>
    <dbReference type="NCBI Taxonomy" id="2014873"/>
    <lineage>
        <taxon>Bacteria</taxon>
        <taxon>Bacillati</taxon>
        <taxon>Chloroflexota</taxon>
        <taxon>Ktedonobacteria</taxon>
        <taxon>Ktedonobacterales</taxon>
        <taxon>Dictyobacteraceae</taxon>
        <taxon>Dictyobacter</taxon>
    </lineage>
</organism>
<evidence type="ECO:0000256" key="12">
    <source>
        <dbReference type="ARBA" id="ARBA00029811"/>
    </source>
</evidence>
<feature type="domain" description="Peptidase M1 membrane alanine aminopeptidase" evidence="15">
    <location>
        <begin position="263"/>
        <end position="469"/>
    </location>
</feature>
<dbReference type="GO" id="GO:0070006">
    <property type="term" value="F:metalloaminopeptidase activity"/>
    <property type="evidence" value="ECO:0007669"/>
    <property type="project" value="TreeGrafter"/>
</dbReference>
<dbReference type="InterPro" id="IPR027268">
    <property type="entry name" value="Peptidase_M4/M1_CTD_sf"/>
</dbReference>
<dbReference type="CDD" id="cd09603">
    <property type="entry name" value="M1_APN_like"/>
    <property type="match status" value="1"/>
</dbReference>
<dbReference type="Pfam" id="PF13646">
    <property type="entry name" value="HEAT_2"/>
    <property type="match status" value="2"/>
</dbReference>
<dbReference type="Gene3D" id="1.10.390.10">
    <property type="entry name" value="Neutral Protease Domain 2"/>
    <property type="match status" value="1"/>
</dbReference>
<dbReference type="GO" id="GO:0008270">
    <property type="term" value="F:zinc ion binding"/>
    <property type="evidence" value="ECO:0007669"/>
    <property type="project" value="InterPro"/>
</dbReference>
<evidence type="ECO:0000256" key="1">
    <source>
        <dbReference type="ARBA" id="ARBA00000098"/>
    </source>
</evidence>
<dbReference type="PANTHER" id="PTHR11533">
    <property type="entry name" value="PROTEASE M1 ZINC METALLOPROTEASE"/>
    <property type="match status" value="1"/>
</dbReference>
<dbReference type="InterPro" id="IPR011989">
    <property type="entry name" value="ARM-like"/>
</dbReference>
<evidence type="ECO:0000256" key="11">
    <source>
        <dbReference type="ARBA" id="ARBA00023049"/>
    </source>
</evidence>
<dbReference type="GO" id="GO:0042277">
    <property type="term" value="F:peptide binding"/>
    <property type="evidence" value="ECO:0007669"/>
    <property type="project" value="TreeGrafter"/>
</dbReference>
<dbReference type="GO" id="GO:0005615">
    <property type="term" value="C:extracellular space"/>
    <property type="evidence" value="ECO:0007669"/>
    <property type="project" value="TreeGrafter"/>
</dbReference>
<accession>A0A402B3M1</accession>
<dbReference type="InterPro" id="IPR004155">
    <property type="entry name" value="PBS_lyase_HEAT"/>
</dbReference>
<dbReference type="InterPro" id="IPR016024">
    <property type="entry name" value="ARM-type_fold"/>
</dbReference>
<dbReference type="AlphaFoldDB" id="A0A402B3M1"/>
<feature type="coiled-coil region" evidence="14">
    <location>
        <begin position="857"/>
        <end position="891"/>
    </location>
</feature>
<gene>
    <name evidence="17" type="ORF">KDA_14380</name>
</gene>
<dbReference type="Gene3D" id="1.25.10.10">
    <property type="entry name" value="Leucine-rich Repeat Variant"/>
    <property type="match status" value="2"/>
</dbReference>
<dbReference type="InterPro" id="IPR050344">
    <property type="entry name" value="Peptidase_M1_aminopeptidases"/>
</dbReference>
<comment type="caution">
    <text evidence="17">The sequence shown here is derived from an EMBL/GenBank/DDBJ whole genome shotgun (WGS) entry which is preliminary data.</text>
</comment>
<sequence>MFTCQRGEAIDLGNGYGLMLFNEHQSLPSPKSRSFEFPGDQLHFAPDRPADVQHVKLDVTLDFDQETISGTVYTTFLALYEEVRSISLDAEELQIEKVALENGTRLEYSTTERKLIVVLDRPYKHGEQFTVAVTYHAKPRIGLHFMKPAPEDPERPVHAWTFGETRYNSHWLPCHDDLNDQATTEIIVTVPAQFITISNGNLLDVKDNGATKTHHWRHDVPHAAYLISLVVGDFAVIEDSYNGKPVNYYVRKDRAEDATLLMGKTPAMLRFFGEYTGVEYPYDKYAQTVVEIYTGAMEHTTATTHSFSLLPDKRAALDMDLVPVVAHELAHQWFGDLLTCRDLSHGWLKEGFATYFEQLWGEYDRGNDEFKYSMLQEKLGYLDEDSRYRRPIVYYVYHDRGFELFDRHLYNKGAWVLHMLRHQLGEQSFRRGMQAYLEKYRAKAVVTGDLLRTLEEVTGRSLERFFQQWVYGGGHPELEVGYSWDAERKMAKVKVKQTQKVDELTACFYTPLDIAFTLPASEKEAAKAQVKQTSTVTMQVQLGEDGQAEQSFYLPLEREPVLVRIDPDGWLLKTLKFERSNSMLRYQLAHDPDVLGRVEAAQELGKQKDDSSLDALISALNNDPFWGVQIAAVKALRAIRNEKAQSALIKALADLDPNKSSKVRAAVAQSLGQYQVPAQAELAQRSAEALRTLLSQGDVSYLVEANAAEALGHTRTEGSVDFLISRLDQPSWTNFVQRGIFRGLGFTGEDRVIDLMAEYARNPESHPTLRRAALIGLSVVGQQHTLYSEAAQQRAVTALLNTVEHDTWGPCRAVASTALAAFGDKRAISTLRNVAETELDSGVQRNLLVSVQTLSSGDKDQEQLKQLRSDLDEIREENRKLREQLGALEARFK</sequence>
<dbReference type="GO" id="GO:0043171">
    <property type="term" value="P:peptide catabolic process"/>
    <property type="evidence" value="ECO:0007669"/>
    <property type="project" value="TreeGrafter"/>
</dbReference>
<dbReference type="InterPro" id="IPR045357">
    <property type="entry name" value="Aminopeptidase_N-like_N"/>
</dbReference>
<evidence type="ECO:0000259" key="16">
    <source>
        <dbReference type="Pfam" id="PF17900"/>
    </source>
</evidence>
<evidence type="ECO:0000313" key="18">
    <source>
        <dbReference type="Proteomes" id="UP000287171"/>
    </source>
</evidence>
<dbReference type="EMBL" id="BIFT01000001">
    <property type="protein sequence ID" value="GCE25954.1"/>
    <property type="molecule type" value="Genomic_DNA"/>
</dbReference>
<dbReference type="EC" id="3.4.11.2" evidence="4"/>
<keyword evidence="18" id="KW-1185">Reference proteome</keyword>
<dbReference type="GO" id="GO:0016020">
    <property type="term" value="C:membrane"/>
    <property type="evidence" value="ECO:0007669"/>
    <property type="project" value="TreeGrafter"/>
</dbReference>
<dbReference type="SMART" id="SM00567">
    <property type="entry name" value="EZ_HEAT"/>
    <property type="match status" value="5"/>
</dbReference>
<feature type="domain" description="Aminopeptidase N-like N-terminal" evidence="16">
    <location>
        <begin position="54"/>
        <end position="226"/>
    </location>
</feature>
<protein>
    <recommendedName>
        <fullName evidence="5">Aminopeptidase N</fullName>
        <ecNumber evidence="4">3.4.11.2</ecNumber>
    </recommendedName>
    <alternativeName>
        <fullName evidence="12">Alanine aminopeptidase</fullName>
    </alternativeName>
    <alternativeName>
        <fullName evidence="13">Lysyl aminopeptidase</fullName>
    </alternativeName>
</protein>
<evidence type="ECO:0000256" key="5">
    <source>
        <dbReference type="ARBA" id="ARBA00015611"/>
    </source>
</evidence>
<evidence type="ECO:0000256" key="10">
    <source>
        <dbReference type="ARBA" id="ARBA00022833"/>
    </source>
</evidence>
<dbReference type="InterPro" id="IPR001930">
    <property type="entry name" value="Peptidase_M1"/>
</dbReference>
<evidence type="ECO:0000259" key="15">
    <source>
        <dbReference type="Pfam" id="PF01433"/>
    </source>
</evidence>
<dbReference type="Pfam" id="PF01433">
    <property type="entry name" value="Peptidase_M1"/>
    <property type="match status" value="1"/>
</dbReference>
<keyword evidence="6 17" id="KW-0031">Aminopeptidase</keyword>
<dbReference type="Proteomes" id="UP000287171">
    <property type="component" value="Unassembled WGS sequence"/>
</dbReference>
<evidence type="ECO:0000313" key="17">
    <source>
        <dbReference type="EMBL" id="GCE25954.1"/>
    </source>
</evidence>
<dbReference type="GO" id="GO:0016285">
    <property type="term" value="F:alanyl aminopeptidase activity"/>
    <property type="evidence" value="ECO:0007669"/>
    <property type="project" value="UniProtKB-EC"/>
</dbReference>
<reference evidence="18" key="1">
    <citation type="submission" date="2018-12" db="EMBL/GenBank/DDBJ databases">
        <title>Tengunoibacter tsumagoiensis gen. nov., sp. nov., Dictyobacter kobayashii sp. nov., D. alpinus sp. nov., and D. joshuensis sp. nov. and description of Dictyobacteraceae fam. nov. within the order Ktedonobacterales isolated from Tengu-no-mugimeshi.</title>
        <authorList>
            <person name="Wang C.M."/>
            <person name="Zheng Y."/>
            <person name="Sakai Y."/>
            <person name="Toyoda A."/>
            <person name="Minakuchi Y."/>
            <person name="Abe K."/>
            <person name="Yokota A."/>
            <person name="Yabe S."/>
        </authorList>
    </citation>
    <scope>NUCLEOTIDE SEQUENCE [LARGE SCALE GENOMIC DNA]</scope>
    <source>
        <strain evidence="18">Uno16</strain>
    </source>
</reference>
<name>A0A402B3M1_9CHLR</name>
<dbReference type="Pfam" id="PF17900">
    <property type="entry name" value="Peptidase_M1_N"/>
    <property type="match status" value="1"/>
</dbReference>
<dbReference type="SUPFAM" id="SSF48371">
    <property type="entry name" value="ARM repeat"/>
    <property type="match status" value="1"/>
</dbReference>